<dbReference type="EMBL" id="LSBH01000001">
    <property type="protein sequence ID" value="OAQ86407.1"/>
    <property type="molecule type" value="Genomic_DNA"/>
</dbReference>
<comment type="caution">
    <text evidence="1">The sequence shown here is derived from an EMBL/GenBank/DDBJ whole genome shotgun (WGS) entry which is preliminary data.</text>
</comment>
<gene>
    <name evidence="1" type="ORF">VFPBJ_00447</name>
</gene>
<protein>
    <submittedName>
        <fullName evidence="1">Uncharacterized protein</fullName>
    </submittedName>
</protein>
<dbReference type="Proteomes" id="UP000078240">
    <property type="component" value="Unassembled WGS sequence"/>
</dbReference>
<evidence type="ECO:0000313" key="2">
    <source>
        <dbReference type="Proteomes" id="UP000078240"/>
    </source>
</evidence>
<accession>A0A179H8G5</accession>
<organism evidence="1 2">
    <name type="scientific">Purpureocillium lilacinum</name>
    <name type="common">Paecilomyces lilacinus</name>
    <dbReference type="NCBI Taxonomy" id="33203"/>
    <lineage>
        <taxon>Eukaryota</taxon>
        <taxon>Fungi</taxon>
        <taxon>Dikarya</taxon>
        <taxon>Ascomycota</taxon>
        <taxon>Pezizomycotina</taxon>
        <taxon>Sordariomycetes</taxon>
        <taxon>Hypocreomycetidae</taxon>
        <taxon>Hypocreales</taxon>
        <taxon>Ophiocordycipitaceae</taxon>
        <taxon>Purpureocillium</taxon>
    </lineage>
</organism>
<proteinExistence type="predicted"/>
<sequence>MGLRATNRCWQRAGFGIETFRCHPRIRAWTGVRPKSTPWVRVSGAQCLGSSQPSVWQGERKGSLHRPLHSSSDGRLVHLLTLVLLADAPRHPPPFWRNMHLSPRVRNSKRACSAPVSYEKASVALCKLNPLLSTLPQRS</sequence>
<name>A0A179H8G5_PURLI</name>
<evidence type="ECO:0000313" key="1">
    <source>
        <dbReference type="EMBL" id="OAQ86407.1"/>
    </source>
</evidence>
<reference evidence="1 2" key="1">
    <citation type="submission" date="2016-01" db="EMBL/GenBank/DDBJ databases">
        <title>Biosynthesis of antibiotic leucinostatins and their inhibition on Phytophthora in bio-control Purpureocillium lilacinum.</title>
        <authorList>
            <person name="Wang G."/>
            <person name="Liu Z."/>
            <person name="Lin R."/>
            <person name="Li E."/>
            <person name="Mao Z."/>
            <person name="Ling J."/>
            <person name="Yin W."/>
            <person name="Xie B."/>
        </authorList>
    </citation>
    <scope>NUCLEOTIDE SEQUENCE [LARGE SCALE GENOMIC DNA]</scope>
    <source>
        <strain evidence="1">PLBJ-1</strain>
    </source>
</reference>
<dbReference type="AlphaFoldDB" id="A0A179H8G5"/>